<dbReference type="AlphaFoldDB" id="A0A1G4XY14"/>
<sequence>MPLVGWSVVLAAALLSVLLTDDSVWGRGVLADGGEITATQGVLVGLPDYQATIILTFAGLGTAVFFGLAAVPGSRASRRAVAALVVVLAAAGVVATLAVDDGGTPEEKVGGAVISLVPAALLLVLVLRRVRRTSAAIACGAVTVALVAHVVTLARLLGSDGSPALGAWLMAVLLLLGLAGSLVVLRSVSRLSPVRPG</sequence>
<gene>
    <name evidence="2" type="ORF">SAMN03159343_1600</name>
</gene>
<accession>A0A1G4XY14</accession>
<feature type="transmembrane region" description="Helical" evidence="1">
    <location>
        <begin position="111"/>
        <end position="128"/>
    </location>
</feature>
<dbReference type="EMBL" id="FMUH01000002">
    <property type="protein sequence ID" value="SCX45498.1"/>
    <property type="molecule type" value="Genomic_DNA"/>
</dbReference>
<keyword evidence="3" id="KW-1185">Reference proteome</keyword>
<feature type="transmembrane region" description="Helical" evidence="1">
    <location>
        <begin position="49"/>
        <end position="68"/>
    </location>
</feature>
<name>A0A1G4XY14_9ACTN</name>
<feature type="transmembrane region" description="Helical" evidence="1">
    <location>
        <begin position="164"/>
        <end position="185"/>
    </location>
</feature>
<feature type="transmembrane region" description="Helical" evidence="1">
    <location>
        <begin position="80"/>
        <end position="99"/>
    </location>
</feature>
<reference evidence="3" key="1">
    <citation type="submission" date="2016-10" db="EMBL/GenBank/DDBJ databases">
        <authorList>
            <person name="Varghese N."/>
            <person name="Submissions S."/>
        </authorList>
    </citation>
    <scope>NUCLEOTIDE SEQUENCE [LARGE SCALE GENOMIC DNA]</scope>
    <source>
        <strain evidence="3">DSM 45722</strain>
    </source>
</reference>
<evidence type="ECO:0000313" key="2">
    <source>
        <dbReference type="EMBL" id="SCX45498.1"/>
    </source>
</evidence>
<organism evidence="2 3">
    <name type="scientific">Klenkia marina</name>
    <dbReference type="NCBI Taxonomy" id="1960309"/>
    <lineage>
        <taxon>Bacteria</taxon>
        <taxon>Bacillati</taxon>
        <taxon>Actinomycetota</taxon>
        <taxon>Actinomycetes</taxon>
        <taxon>Geodermatophilales</taxon>
        <taxon>Geodermatophilaceae</taxon>
        <taxon>Klenkia</taxon>
    </lineage>
</organism>
<dbReference type="Proteomes" id="UP000198981">
    <property type="component" value="Unassembled WGS sequence"/>
</dbReference>
<protein>
    <recommendedName>
        <fullName evidence="4">DUF998 domain-containing protein</fullName>
    </recommendedName>
</protein>
<feature type="transmembrane region" description="Helical" evidence="1">
    <location>
        <begin position="135"/>
        <end position="158"/>
    </location>
</feature>
<dbReference type="STRING" id="1960309.SAMN03159343_1600"/>
<dbReference type="RefSeq" id="WP_092801996.1">
    <property type="nucleotide sequence ID" value="NZ_FMUH01000002.1"/>
</dbReference>
<keyword evidence="1" id="KW-0812">Transmembrane</keyword>
<evidence type="ECO:0000313" key="3">
    <source>
        <dbReference type="Proteomes" id="UP000198981"/>
    </source>
</evidence>
<evidence type="ECO:0008006" key="4">
    <source>
        <dbReference type="Google" id="ProtNLM"/>
    </source>
</evidence>
<proteinExistence type="predicted"/>
<keyword evidence="1" id="KW-0472">Membrane</keyword>
<evidence type="ECO:0000256" key="1">
    <source>
        <dbReference type="SAM" id="Phobius"/>
    </source>
</evidence>
<keyword evidence="1" id="KW-1133">Transmembrane helix</keyword>